<accession>A0AAV8VE42</accession>
<protein>
    <recommendedName>
        <fullName evidence="4">Retrotransposon gag domain-containing protein</fullName>
    </recommendedName>
</protein>
<feature type="compositionally biased region" description="Polar residues" evidence="1">
    <location>
        <begin position="216"/>
        <end position="234"/>
    </location>
</feature>
<evidence type="ECO:0000313" key="3">
    <source>
        <dbReference type="Proteomes" id="UP001159042"/>
    </source>
</evidence>
<name>A0AAV8VE42_9CUCU</name>
<dbReference type="Proteomes" id="UP001159042">
    <property type="component" value="Unassembled WGS sequence"/>
</dbReference>
<evidence type="ECO:0000256" key="1">
    <source>
        <dbReference type="SAM" id="MobiDB-lite"/>
    </source>
</evidence>
<comment type="caution">
    <text evidence="2">The sequence shown here is derived from an EMBL/GenBank/DDBJ whole genome shotgun (WGS) entry which is preliminary data.</text>
</comment>
<feature type="region of interest" description="Disordered" evidence="1">
    <location>
        <begin position="216"/>
        <end position="249"/>
    </location>
</feature>
<organism evidence="2 3">
    <name type="scientific">Exocentrus adspersus</name>
    <dbReference type="NCBI Taxonomy" id="1586481"/>
    <lineage>
        <taxon>Eukaryota</taxon>
        <taxon>Metazoa</taxon>
        <taxon>Ecdysozoa</taxon>
        <taxon>Arthropoda</taxon>
        <taxon>Hexapoda</taxon>
        <taxon>Insecta</taxon>
        <taxon>Pterygota</taxon>
        <taxon>Neoptera</taxon>
        <taxon>Endopterygota</taxon>
        <taxon>Coleoptera</taxon>
        <taxon>Polyphaga</taxon>
        <taxon>Cucujiformia</taxon>
        <taxon>Chrysomeloidea</taxon>
        <taxon>Cerambycidae</taxon>
        <taxon>Lamiinae</taxon>
        <taxon>Acanthocinini</taxon>
        <taxon>Exocentrus</taxon>
    </lineage>
</organism>
<dbReference type="AlphaFoldDB" id="A0AAV8VE42"/>
<sequence length="345" mass="39763">MSQRQEPDQGEDNVEPYKLSEIFSIVPEFDGNQIFLNTFLNAVKCAQDMAVGNQKIFLTLHVKNKLRGKAAELVNSRNPSSWEEIKALLETHFGDSRDLTSLIQDLQRLSQNSGESALNFISRLQTHSAKMHAAIQKQGLSAEQKNSQTSLIETMTLNTLLTGLDPKLGLIVRASNPVNMIQAINRIKRELQLSQNFSPNQNRQPNFQQNSNYQQIRPSTSTNQPHTNFNSQRPSIIKPNPNFQQPPRAHHVNDFYQQNHFNEQYQENYYYDEPHVNYTDDTNYLDQNHQDDTAHLYGNDANQYFESQDFQMGCNQTDPPDQFTQLQTQIQSLNLNQDQNEQNFV</sequence>
<gene>
    <name evidence="2" type="ORF">NQ315_013474</name>
</gene>
<proteinExistence type="predicted"/>
<reference evidence="2 3" key="1">
    <citation type="journal article" date="2023" name="Insect Mol. Biol.">
        <title>Genome sequencing provides insights into the evolution of gene families encoding plant cell wall-degrading enzymes in longhorned beetles.</title>
        <authorList>
            <person name="Shin N.R."/>
            <person name="Okamura Y."/>
            <person name="Kirsch R."/>
            <person name="Pauchet Y."/>
        </authorList>
    </citation>
    <scope>NUCLEOTIDE SEQUENCE [LARGE SCALE GENOMIC DNA]</scope>
    <source>
        <strain evidence="2">EAD_L_NR</strain>
    </source>
</reference>
<keyword evidence="3" id="KW-1185">Reference proteome</keyword>
<evidence type="ECO:0008006" key="4">
    <source>
        <dbReference type="Google" id="ProtNLM"/>
    </source>
</evidence>
<evidence type="ECO:0000313" key="2">
    <source>
        <dbReference type="EMBL" id="KAJ8912408.1"/>
    </source>
</evidence>
<dbReference type="EMBL" id="JANEYG010000131">
    <property type="protein sequence ID" value="KAJ8912408.1"/>
    <property type="molecule type" value="Genomic_DNA"/>
</dbReference>